<feature type="signal peptide" evidence="4">
    <location>
        <begin position="1"/>
        <end position="22"/>
    </location>
</feature>
<evidence type="ECO:0000259" key="5">
    <source>
        <dbReference type="Pfam" id="PF09084"/>
    </source>
</evidence>
<feature type="domain" description="SsuA/THI5-like" evidence="5">
    <location>
        <begin position="54"/>
        <end position="241"/>
    </location>
</feature>
<name>A0ABR9CB70_9HYPH</name>
<keyword evidence="7" id="KW-1185">Reference proteome</keyword>
<proteinExistence type="inferred from homology"/>
<dbReference type="PANTHER" id="PTHR30024">
    <property type="entry name" value="ALIPHATIC SULFONATES-BINDING PROTEIN-RELATED"/>
    <property type="match status" value="1"/>
</dbReference>
<evidence type="ECO:0000313" key="7">
    <source>
        <dbReference type="Proteomes" id="UP000615687"/>
    </source>
</evidence>
<dbReference type="InterPro" id="IPR015168">
    <property type="entry name" value="SsuA/THI5"/>
</dbReference>
<evidence type="ECO:0000256" key="3">
    <source>
        <dbReference type="ARBA" id="ARBA00022729"/>
    </source>
</evidence>
<comment type="similarity">
    <text evidence="2">Belongs to the bacterial solute-binding protein SsuA/TauA family.</text>
</comment>
<sequence>MGFSLKSIVGAAAITVSALAFSTVSSSAEKVRIALGDVASVETLSLLVALERAKENGLDYELTTFGKEGLAIQAIISGQMDLGIGSPYSVIQKSKAPIRNFFQLSKLVFFPVAEVKYKTWQDMDGEPITLHSRGGGTDAIANIIAKREGITFGQRSYVPGSENRIVAMLKGQVNASIVDISNKNILMSKSEGRFHTLPGLEGRASDEILFANQNWIDDNQESVAILVEALLKTWQEVNEDPTIVDRERKRFNLLSDLPEELLSEVDAYYQEAVDGGLYDPNGGGADAARADFEFYGEAGQLAGDPATLKVEDFWNLGPLNAALAKQ</sequence>
<dbReference type="Pfam" id="PF09084">
    <property type="entry name" value="NMT1"/>
    <property type="match status" value="1"/>
</dbReference>
<reference evidence="6 7" key="1">
    <citation type="submission" date="2020-09" db="EMBL/GenBank/DDBJ databases">
        <title>The genome sequence of type strain Labrenzia polysiphoniae KACC 19711.</title>
        <authorList>
            <person name="Liu Y."/>
        </authorList>
    </citation>
    <scope>NUCLEOTIDE SEQUENCE [LARGE SCALE GENOMIC DNA]</scope>
    <source>
        <strain evidence="6 7">KACC 19711</strain>
    </source>
</reference>
<evidence type="ECO:0000256" key="1">
    <source>
        <dbReference type="ARBA" id="ARBA00004418"/>
    </source>
</evidence>
<comment type="subcellular location">
    <subcellularLocation>
        <location evidence="1">Periplasm</location>
    </subcellularLocation>
</comment>
<comment type="caution">
    <text evidence="6">The sequence shown here is derived from an EMBL/GenBank/DDBJ whole genome shotgun (WGS) entry which is preliminary data.</text>
</comment>
<keyword evidence="3 4" id="KW-0732">Signal</keyword>
<organism evidence="6 7">
    <name type="scientific">Roseibium polysiphoniae</name>
    <dbReference type="NCBI Taxonomy" id="2571221"/>
    <lineage>
        <taxon>Bacteria</taxon>
        <taxon>Pseudomonadati</taxon>
        <taxon>Pseudomonadota</taxon>
        <taxon>Alphaproteobacteria</taxon>
        <taxon>Hyphomicrobiales</taxon>
        <taxon>Stappiaceae</taxon>
        <taxon>Roseibium</taxon>
    </lineage>
</organism>
<evidence type="ECO:0000256" key="4">
    <source>
        <dbReference type="SAM" id="SignalP"/>
    </source>
</evidence>
<dbReference type="RefSeq" id="WP_192109573.1">
    <property type="nucleotide sequence ID" value="NZ_JACYXJ010000004.1"/>
</dbReference>
<dbReference type="Gene3D" id="3.40.190.10">
    <property type="entry name" value="Periplasmic binding protein-like II"/>
    <property type="match status" value="2"/>
</dbReference>
<dbReference type="PANTHER" id="PTHR30024:SF47">
    <property type="entry name" value="TAURINE-BINDING PERIPLASMIC PROTEIN"/>
    <property type="match status" value="1"/>
</dbReference>
<dbReference type="Proteomes" id="UP000615687">
    <property type="component" value="Unassembled WGS sequence"/>
</dbReference>
<dbReference type="SUPFAM" id="SSF53850">
    <property type="entry name" value="Periplasmic binding protein-like II"/>
    <property type="match status" value="1"/>
</dbReference>
<gene>
    <name evidence="6" type="ORF">IG617_12725</name>
</gene>
<dbReference type="EMBL" id="JACYXJ010000004">
    <property type="protein sequence ID" value="MBD8877156.1"/>
    <property type="molecule type" value="Genomic_DNA"/>
</dbReference>
<evidence type="ECO:0000256" key="2">
    <source>
        <dbReference type="ARBA" id="ARBA00010742"/>
    </source>
</evidence>
<protein>
    <submittedName>
        <fullName evidence="6">ABC transporter substrate-binding protein</fullName>
    </submittedName>
</protein>
<accession>A0ABR9CB70</accession>
<evidence type="ECO:0000313" key="6">
    <source>
        <dbReference type="EMBL" id="MBD8877156.1"/>
    </source>
</evidence>
<feature type="chain" id="PRO_5046108636" evidence="4">
    <location>
        <begin position="23"/>
        <end position="326"/>
    </location>
</feature>